<sequence length="54" mass="5664">NLVAQPPTQGSPCSKHSASRANSQLPFIHTKILLGLSSHLGLDVSAVMTHTSEV</sequence>
<evidence type="ECO:0000256" key="1">
    <source>
        <dbReference type="SAM" id="MobiDB-lite"/>
    </source>
</evidence>
<protein>
    <submittedName>
        <fullName evidence="2">Transposase</fullName>
    </submittedName>
</protein>
<evidence type="ECO:0000313" key="2">
    <source>
        <dbReference type="WBParaSite" id="MCU_013177-RA"/>
    </source>
</evidence>
<dbReference type="AlphaFoldDB" id="A0A5K3FYZ9"/>
<reference evidence="2" key="1">
    <citation type="submission" date="2019-11" db="UniProtKB">
        <authorList>
            <consortium name="WormBaseParasite"/>
        </authorList>
    </citation>
    <scope>IDENTIFICATION</scope>
</reference>
<proteinExistence type="predicted"/>
<organism evidence="2">
    <name type="scientific">Mesocestoides corti</name>
    <name type="common">Flatworm</name>
    <dbReference type="NCBI Taxonomy" id="53468"/>
    <lineage>
        <taxon>Eukaryota</taxon>
        <taxon>Metazoa</taxon>
        <taxon>Spiralia</taxon>
        <taxon>Lophotrochozoa</taxon>
        <taxon>Platyhelminthes</taxon>
        <taxon>Cestoda</taxon>
        <taxon>Eucestoda</taxon>
        <taxon>Cyclophyllidea</taxon>
        <taxon>Mesocestoididae</taxon>
        <taxon>Mesocestoides</taxon>
    </lineage>
</organism>
<feature type="region of interest" description="Disordered" evidence="1">
    <location>
        <begin position="1"/>
        <end position="20"/>
    </location>
</feature>
<name>A0A5K3FYZ9_MESCO</name>
<accession>A0A5K3FYZ9</accession>
<dbReference type="WBParaSite" id="MCU_013177-RA">
    <property type="protein sequence ID" value="MCU_013177-RA"/>
    <property type="gene ID" value="MCU_013177"/>
</dbReference>